<comment type="caution">
    <text evidence="2">The sequence shown here is derived from an EMBL/GenBank/DDBJ whole genome shotgun (WGS) entry which is preliminary data.</text>
</comment>
<feature type="transmembrane region" description="Helical" evidence="1">
    <location>
        <begin position="12"/>
        <end position="31"/>
    </location>
</feature>
<evidence type="ECO:0000313" key="2">
    <source>
        <dbReference type="EMBL" id="MUN29631.1"/>
    </source>
</evidence>
<feature type="transmembrane region" description="Helical" evidence="1">
    <location>
        <begin position="51"/>
        <end position="72"/>
    </location>
</feature>
<dbReference type="AlphaFoldDB" id="A0A6A9QR14"/>
<reference evidence="2 3" key="1">
    <citation type="submission" date="2019-10" db="EMBL/GenBank/DDBJ databases">
        <title>Sequencing and Assembly of Multiple Reported Metal-Biooxidizing Members of the Extremely Thermoacidophilic Archaeal Family Sulfolobaceae.</title>
        <authorList>
            <person name="Counts J.A."/>
            <person name="Kelly R.M."/>
        </authorList>
    </citation>
    <scope>NUCLEOTIDE SEQUENCE [LARGE SCALE GENOMIC DNA]</scope>
    <source>
        <strain evidence="2 3">DSM 6482</strain>
    </source>
</reference>
<feature type="transmembrane region" description="Helical" evidence="1">
    <location>
        <begin position="84"/>
        <end position="105"/>
    </location>
</feature>
<name>A0A6A9QR14_SULME</name>
<dbReference type="RefSeq" id="WP_054839352.1">
    <property type="nucleotide sequence ID" value="NZ_BBBY01000088.1"/>
</dbReference>
<keyword evidence="1" id="KW-0472">Membrane</keyword>
<organism evidence="2 3">
    <name type="scientific">Sulfuracidifex metallicus DSM 6482 = JCM 9184</name>
    <dbReference type="NCBI Taxonomy" id="523847"/>
    <lineage>
        <taxon>Archaea</taxon>
        <taxon>Thermoproteota</taxon>
        <taxon>Thermoprotei</taxon>
        <taxon>Sulfolobales</taxon>
        <taxon>Sulfolobaceae</taxon>
        <taxon>Sulfuracidifex</taxon>
    </lineage>
</organism>
<dbReference type="Proteomes" id="UP000470772">
    <property type="component" value="Unassembled WGS sequence"/>
</dbReference>
<keyword evidence="1" id="KW-0812">Transmembrane</keyword>
<feature type="transmembrane region" description="Helical" evidence="1">
    <location>
        <begin position="111"/>
        <end position="134"/>
    </location>
</feature>
<evidence type="ECO:0000256" key="1">
    <source>
        <dbReference type="SAM" id="Phobius"/>
    </source>
</evidence>
<accession>A0A6A9QR14</accession>
<evidence type="ECO:0000313" key="3">
    <source>
        <dbReference type="Proteomes" id="UP000470772"/>
    </source>
</evidence>
<keyword evidence="3" id="KW-1185">Reference proteome</keyword>
<protein>
    <submittedName>
        <fullName evidence="2">Uncharacterized protein</fullName>
    </submittedName>
</protein>
<dbReference type="OrthoDB" id="34367at2157"/>
<dbReference type="EMBL" id="WGGD01000005">
    <property type="protein sequence ID" value="MUN29631.1"/>
    <property type="molecule type" value="Genomic_DNA"/>
</dbReference>
<keyword evidence="1" id="KW-1133">Transmembrane helix</keyword>
<sequence>MEARRLSWNIGAGILYTVFLTIVITLINLISKLFYPPFPVDISPLLSIYTYPTLSLIEILMLILLVVFAYPIKGTMLNIELEQVRNLALFGAIGYLFLSMIPYAVHSPYPQTFIGLVVVFILFNGIFSGVMASLRVTDEKREISKGRTH</sequence>
<gene>
    <name evidence="2" type="ORF">GC250_09335</name>
</gene>
<proteinExistence type="predicted"/>